<evidence type="ECO:0000313" key="3">
    <source>
        <dbReference type="Proteomes" id="UP000464865"/>
    </source>
</evidence>
<dbReference type="AlphaFoldDB" id="A0A7L5BCU8"/>
<accession>A0A7L5BCU8</accession>
<feature type="chain" id="PRO_5029677019" evidence="1">
    <location>
        <begin position="20"/>
        <end position="153"/>
    </location>
</feature>
<evidence type="ECO:0000256" key="1">
    <source>
        <dbReference type="SAM" id="SignalP"/>
    </source>
</evidence>
<proteinExistence type="predicted"/>
<keyword evidence="3" id="KW-1185">Reference proteome</keyword>
<sequence>MRSFLFVATIFLIPAACLSADYPLASCSSWNATLIERSGANTRMAIIKGLTTKPDFVEYCLRDPGGETVDHGGKLSVDQCVDKYMRSNGNQFYSATADCDAARITSAVADKVVKMKFPVGGNFDTSCAGGYPPIEAQFILLCPKKAEELDLVK</sequence>
<protein>
    <submittedName>
        <fullName evidence="2">Uncharacterized protein</fullName>
    </submittedName>
</protein>
<keyword evidence="1" id="KW-0732">Signal</keyword>
<feature type="signal peptide" evidence="1">
    <location>
        <begin position="1"/>
        <end position="19"/>
    </location>
</feature>
<organism evidence="2 3">
    <name type="scientific">Rhizobium oryzihabitans</name>
    <dbReference type="NCBI Taxonomy" id="2267833"/>
    <lineage>
        <taxon>Bacteria</taxon>
        <taxon>Pseudomonadati</taxon>
        <taxon>Pseudomonadota</taxon>
        <taxon>Alphaproteobacteria</taxon>
        <taxon>Hyphomicrobiales</taxon>
        <taxon>Rhizobiaceae</taxon>
        <taxon>Rhizobium/Agrobacterium group</taxon>
        <taxon>Rhizobium</taxon>
    </lineage>
</organism>
<dbReference type="EMBL" id="CP048632">
    <property type="protein sequence ID" value="QIB36599.1"/>
    <property type="molecule type" value="Genomic_DNA"/>
</dbReference>
<evidence type="ECO:0000313" key="2">
    <source>
        <dbReference type="EMBL" id="QIB36599.1"/>
    </source>
</evidence>
<gene>
    <name evidence="2" type="ORF">G3A56_00105</name>
</gene>
<dbReference type="Proteomes" id="UP000464865">
    <property type="component" value="Chromosome M15-11"/>
</dbReference>
<reference evidence="2 3" key="1">
    <citation type="submission" date="2020-02" db="EMBL/GenBank/DDBJ databases">
        <title>Plant-Promoting Endophytic Bacterium Rhizobium oryzihabitans sp. nov., Isolated from the Root of Rice.</title>
        <authorList>
            <person name="zhao J."/>
            <person name="Zhang G."/>
        </authorList>
    </citation>
    <scope>NUCLEOTIDE SEQUENCE [LARGE SCALE GENOMIC DNA]</scope>
    <source>
        <strain evidence="2 3">M15</strain>
    </source>
</reference>
<dbReference type="RefSeq" id="WP_164055996.1">
    <property type="nucleotide sequence ID" value="NZ_CP048632.1"/>
</dbReference>
<dbReference type="KEGG" id="roy:G3A56_00105"/>
<name>A0A7L5BCU8_9HYPH</name>